<dbReference type="Proteomes" id="UP000242519">
    <property type="component" value="Unassembled WGS sequence"/>
</dbReference>
<dbReference type="InParanoid" id="A0A218YV91"/>
<proteinExistence type="predicted"/>
<evidence type="ECO:0000313" key="3">
    <source>
        <dbReference type="Proteomes" id="UP000242519"/>
    </source>
</evidence>
<feature type="region of interest" description="Disordered" evidence="1">
    <location>
        <begin position="287"/>
        <end position="306"/>
    </location>
</feature>
<evidence type="ECO:0000313" key="2">
    <source>
        <dbReference type="EMBL" id="OWO98777.1"/>
    </source>
</evidence>
<feature type="compositionally biased region" description="Basic residues" evidence="1">
    <location>
        <begin position="442"/>
        <end position="451"/>
    </location>
</feature>
<name>A0A218YV91_9HELO</name>
<organism evidence="2 3">
    <name type="scientific">Diplocarpon coronariae</name>
    <dbReference type="NCBI Taxonomy" id="2795749"/>
    <lineage>
        <taxon>Eukaryota</taxon>
        <taxon>Fungi</taxon>
        <taxon>Dikarya</taxon>
        <taxon>Ascomycota</taxon>
        <taxon>Pezizomycotina</taxon>
        <taxon>Leotiomycetes</taxon>
        <taxon>Helotiales</taxon>
        <taxon>Drepanopezizaceae</taxon>
        <taxon>Diplocarpon</taxon>
    </lineage>
</organism>
<evidence type="ECO:0000256" key="1">
    <source>
        <dbReference type="SAM" id="MobiDB-lite"/>
    </source>
</evidence>
<dbReference type="AlphaFoldDB" id="A0A218YV91"/>
<feature type="compositionally biased region" description="Basic and acidic residues" evidence="1">
    <location>
        <begin position="390"/>
        <end position="400"/>
    </location>
</feature>
<feature type="compositionally biased region" description="Low complexity" evidence="1">
    <location>
        <begin position="322"/>
        <end position="335"/>
    </location>
</feature>
<sequence>MGKGKGKAGRREAKLAVKKLNQAPKIPGMPKPAQPQKKSKKIPSREKKSALNTNPPGPATYPLPMGHPKPFTKSPQHAKWPALFKKHLQVIEAHIKNLDRIMNSTRADMALMPEKERLEMETGERGNWRALCAMMDRAREVLRSAKLAARGILPSRNLRDKKGLGALGPNFEPLAPQLEKRGAELGYNPVGKGMLDRNPEDVKGDGDSEMSDAPDGSDFDSEDDAMAQNSDFVPLDGSKHSQAALAEDGDSEVGAEVNEAIPSRRKEAIEVEPNPYFVVDVEPTPCVVNASAPRDPLKKSRKQMKAEAAEIRKAIRETAQQAHIASMAAASAPPKKATPPAEPEVDFNALEATLQAEIAAGTKAQEEAEASEKKIKKRRRRSSDEDEEIAEKKAKIEKSERKKPKAEDGDDAPEKKAKKEKKGKKRKAEDAADVVEAEEVTKKKRKHKDSA</sequence>
<comment type="caution">
    <text evidence="2">The sequence shown here is derived from an EMBL/GenBank/DDBJ whole genome shotgun (WGS) entry which is preliminary data.</text>
</comment>
<feature type="compositionally biased region" description="Pro residues" evidence="1">
    <location>
        <begin position="55"/>
        <end position="67"/>
    </location>
</feature>
<keyword evidence="3" id="KW-1185">Reference proteome</keyword>
<reference evidence="2 3" key="1">
    <citation type="submission" date="2017-04" db="EMBL/GenBank/DDBJ databases">
        <title>Draft genome sequence of Marssonina coronaria NL1: causal agent of apple blotch.</title>
        <authorList>
            <person name="Cheng Q."/>
        </authorList>
    </citation>
    <scope>NUCLEOTIDE SEQUENCE [LARGE SCALE GENOMIC DNA]</scope>
    <source>
        <strain evidence="2 3">NL1</strain>
    </source>
</reference>
<feature type="compositionally biased region" description="Basic and acidic residues" evidence="1">
    <location>
        <begin position="194"/>
        <end position="206"/>
    </location>
</feature>
<accession>A0A218YV91</accession>
<feature type="compositionally biased region" description="Acidic residues" evidence="1">
    <location>
        <begin position="207"/>
        <end position="225"/>
    </location>
</feature>
<feature type="compositionally biased region" description="Basic and acidic residues" evidence="1">
    <location>
        <begin position="364"/>
        <end position="373"/>
    </location>
</feature>
<feature type="region of interest" description="Disordered" evidence="1">
    <location>
        <begin position="185"/>
        <end position="272"/>
    </location>
</feature>
<dbReference type="EMBL" id="MZNU01000379">
    <property type="protein sequence ID" value="OWO98777.1"/>
    <property type="molecule type" value="Genomic_DNA"/>
</dbReference>
<feature type="region of interest" description="Disordered" evidence="1">
    <location>
        <begin position="1"/>
        <end position="76"/>
    </location>
</feature>
<feature type="region of interest" description="Disordered" evidence="1">
    <location>
        <begin position="322"/>
        <end position="451"/>
    </location>
</feature>
<gene>
    <name evidence="2" type="ORF">B2J93_4648</name>
</gene>
<dbReference type="OrthoDB" id="5422861at2759"/>
<protein>
    <submittedName>
        <fullName evidence="2">Uncharacterized protein</fullName>
    </submittedName>
</protein>